<dbReference type="AlphaFoldDB" id="F6ELD3"/>
<protein>
    <recommendedName>
        <fullName evidence="3">DUF35 domain-containing protein</fullName>
    </recommendedName>
</protein>
<name>F6ELD3_HOYSD</name>
<accession>F6ELD3</accession>
<sequence length="136" mass="14248">MTSTSAEPDLYSIDDVGVPTLFGARDTAGNISFPYQTYGSVFNGDHGAFLTRTPLCGVGTVTAATTVFHRSNDGTPTPVRVASIALEEGPLIRAVLADGSAARPGDTVTATTVEIRRDGNTVRELRFALADSKEDA</sequence>
<dbReference type="STRING" id="443218.AS9A_0771"/>
<dbReference type="KEGG" id="asd:AS9A_0771"/>
<dbReference type="SUPFAM" id="SSF50249">
    <property type="entry name" value="Nucleic acid-binding proteins"/>
    <property type="match status" value="1"/>
</dbReference>
<dbReference type="RefSeq" id="WP_013805574.1">
    <property type="nucleotide sequence ID" value="NC_015564.1"/>
</dbReference>
<evidence type="ECO:0008006" key="3">
    <source>
        <dbReference type="Google" id="ProtNLM"/>
    </source>
</evidence>
<evidence type="ECO:0000313" key="2">
    <source>
        <dbReference type="Proteomes" id="UP000009235"/>
    </source>
</evidence>
<organism evidence="1 2">
    <name type="scientific">Hoyosella subflava (strain DSM 45089 / JCM 17490 / NBRC 109087 / DQS3-9A1)</name>
    <name type="common">Amycolicicoccus subflavus</name>
    <dbReference type="NCBI Taxonomy" id="443218"/>
    <lineage>
        <taxon>Bacteria</taxon>
        <taxon>Bacillati</taxon>
        <taxon>Actinomycetota</taxon>
        <taxon>Actinomycetes</taxon>
        <taxon>Mycobacteriales</taxon>
        <taxon>Hoyosellaceae</taxon>
        <taxon>Hoyosella</taxon>
    </lineage>
</organism>
<gene>
    <name evidence="1" type="ordered locus">AS9A_0771</name>
</gene>
<dbReference type="EMBL" id="CP002786">
    <property type="protein sequence ID" value="AEF39225.1"/>
    <property type="molecule type" value="Genomic_DNA"/>
</dbReference>
<dbReference type="OrthoDB" id="4578567at2"/>
<reference evidence="1 2" key="1">
    <citation type="journal article" date="2011" name="J. Bacteriol.">
        <title>Complete genome sequence of Amycolicicoccus subflavus DQS3-9A1T, an actinomycete isolated from crude oil-polluted soil.</title>
        <authorList>
            <person name="Cai M."/>
            <person name="Chen W.M."/>
            <person name="Nie Y."/>
            <person name="Chi C.Q."/>
            <person name="Wang Y.N."/>
            <person name="Tang Y.Q."/>
            <person name="Li G.Y."/>
            <person name="Wu X.L."/>
        </authorList>
    </citation>
    <scope>NUCLEOTIDE SEQUENCE [LARGE SCALE GENOMIC DNA]</scope>
    <source>
        <strain evidence="2">DSM 45089 / DQS3-9A1</strain>
    </source>
</reference>
<evidence type="ECO:0000313" key="1">
    <source>
        <dbReference type="EMBL" id="AEF39225.1"/>
    </source>
</evidence>
<dbReference type="InterPro" id="IPR012340">
    <property type="entry name" value="NA-bd_OB-fold"/>
</dbReference>
<dbReference type="Proteomes" id="UP000009235">
    <property type="component" value="Chromosome"/>
</dbReference>
<dbReference type="HOGENOM" id="CLU_1871080_0_0_11"/>
<keyword evidence="2" id="KW-1185">Reference proteome</keyword>
<proteinExistence type="predicted"/>